<dbReference type="SUPFAM" id="SSF141868">
    <property type="entry name" value="EAL domain-like"/>
    <property type="match status" value="1"/>
</dbReference>
<dbReference type="PROSITE" id="PS50883">
    <property type="entry name" value="EAL"/>
    <property type="match status" value="1"/>
</dbReference>
<dbReference type="PROSITE" id="PS50112">
    <property type="entry name" value="PAS"/>
    <property type="match status" value="1"/>
</dbReference>
<dbReference type="Gene3D" id="3.30.450.20">
    <property type="entry name" value="PAS domain"/>
    <property type="match status" value="1"/>
</dbReference>
<dbReference type="InterPro" id="IPR003018">
    <property type="entry name" value="GAF"/>
</dbReference>
<dbReference type="SMART" id="SM00065">
    <property type="entry name" value="GAF"/>
    <property type="match status" value="1"/>
</dbReference>
<dbReference type="Gene3D" id="3.20.20.450">
    <property type="entry name" value="EAL domain"/>
    <property type="match status" value="1"/>
</dbReference>
<dbReference type="InterPro" id="IPR000160">
    <property type="entry name" value="GGDEF_dom"/>
</dbReference>
<feature type="domain" description="PAS" evidence="1">
    <location>
        <begin position="176"/>
        <end position="237"/>
    </location>
</feature>
<feature type="domain" description="EAL" evidence="2">
    <location>
        <begin position="464"/>
        <end position="718"/>
    </location>
</feature>
<dbReference type="InterPro" id="IPR029787">
    <property type="entry name" value="Nucleotide_cyclase"/>
</dbReference>
<dbReference type="Pfam" id="PF13426">
    <property type="entry name" value="PAS_9"/>
    <property type="match status" value="1"/>
</dbReference>
<dbReference type="Proteomes" id="UP000831921">
    <property type="component" value="Chromosome"/>
</dbReference>
<proteinExistence type="predicted"/>
<keyword evidence="5" id="KW-1185">Reference proteome</keyword>
<dbReference type="SMART" id="SM00267">
    <property type="entry name" value="GGDEF"/>
    <property type="match status" value="1"/>
</dbReference>
<dbReference type="Gene3D" id="3.30.450.40">
    <property type="match status" value="1"/>
</dbReference>
<protein>
    <submittedName>
        <fullName evidence="4">EAL domain-containing protein</fullName>
    </submittedName>
</protein>
<dbReference type="CDD" id="cd00130">
    <property type="entry name" value="PAS"/>
    <property type="match status" value="1"/>
</dbReference>
<dbReference type="PANTHER" id="PTHR44757:SF2">
    <property type="entry name" value="BIOFILM ARCHITECTURE MAINTENANCE PROTEIN MBAA"/>
    <property type="match status" value="1"/>
</dbReference>
<dbReference type="PANTHER" id="PTHR44757">
    <property type="entry name" value="DIGUANYLATE CYCLASE DGCP"/>
    <property type="match status" value="1"/>
</dbReference>
<dbReference type="NCBIfam" id="TIGR00229">
    <property type="entry name" value="sensory_box"/>
    <property type="match status" value="1"/>
</dbReference>
<dbReference type="Pfam" id="PF00563">
    <property type="entry name" value="EAL"/>
    <property type="match status" value="1"/>
</dbReference>
<dbReference type="Pfam" id="PF00990">
    <property type="entry name" value="GGDEF"/>
    <property type="match status" value="1"/>
</dbReference>
<dbReference type="SMART" id="SM00091">
    <property type="entry name" value="PAS"/>
    <property type="match status" value="1"/>
</dbReference>
<dbReference type="Gene3D" id="3.30.70.270">
    <property type="match status" value="1"/>
</dbReference>
<dbReference type="SUPFAM" id="SSF55785">
    <property type="entry name" value="PYP-like sensor domain (PAS domain)"/>
    <property type="match status" value="1"/>
</dbReference>
<evidence type="ECO:0000259" key="3">
    <source>
        <dbReference type="PROSITE" id="PS50887"/>
    </source>
</evidence>
<dbReference type="SUPFAM" id="SSF55073">
    <property type="entry name" value="Nucleotide cyclase"/>
    <property type="match status" value="1"/>
</dbReference>
<dbReference type="InterPro" id="IPR035919">
    <property type="entry name" value="EAL_sf"/>
</dbReference>
<evidence type="ECO:0000313" key="4">
    <source>
        <dbReference type="EMBL" id="UUR08925.1"/>
    </source>
</evidence>
<dbReference type="InterPro" id="IPR000014">
    <property type="entry name" value="PAS"/>
</dbReference>
<dbReference type="PROSITE" id="PS50887">
    <property type="entry name" value="GGDEF"/>
    <property type="match status" value="1"/>
</dbReference>
<dbReference type="CDD" id="cd01948">
    <property type="entry name" value="EAL"/>
    <property type="match status" value="1"/>
</dbReference>
<reference evidence="4 5" key="1">
    <citation type="submission" date="2022-05" db="EMBL/GenBank/DDBJ databases">
        <title>S8-45 Sphingomonas ultraviolaceadurans.</title>
        <authorList>
            <person name="Liu Y."/>
        </authorList>
    </citation>
    <scope>NUCLEOTIDE SEQUENCE [LARGE SCALE GENOMIC DNA]</scope>
    <source>
        <strain evidence="4 5">S8-45</strain>
    </source>
</reference>
<evidence type="ECO:0000259" key="1">
    <source>
        <dbReference type="PROSITE" id="PS50112"/>
    </source>
</evidence>
<evidence type="ECO:0000259" key="2">
    <source>
        <dbReference type="PROSITE" id="PS50883"/>
    </source>
</evidence>
<dbReference type="SMART" id="SM00052">
    <property type="entry name" value="EAL"/>
    <property type="match status" value="1"/>
</dbReference>
<feature type="domain" description="GGDEF" evidence="3">
    <location>
        <begin position="322"/>
        <end position="455"/>
    </location>
</feature>
<dbReference type="EMBL" id="CP097253">
    <property type="protein sequence ID" value="UUR08925.1"/>
    <property type="molecule type" value="Genomic_DNA"/>
</dbReference>
<dbReference type="CDD" id="cd01949">
    <property type="entry name" value="GGDEF"/>
    <property type="match status" value="1"/>
</dbReference>
<dbReference type="NCBIfam" id="TIGR00254">
    <property type="entry name" value="GGDEF"/>
    <property type="match status" value="1"/>
</dbReference>
<organism evidence="4 5">
    <name type="scientific">Sphingomonas glaciei</name>
    <dbReference type="NCBI Taxonomy" id="2938948"/>
    <lineage>
        <taxon>Bacteria</taxon>
        <taxon>Pseudomonadati</taxon>
        <taxon>Pseudomonadota</taxon>
        <taxon>Alphaproteobacteria</taxon>
        <taxon>Sphingomonadales</taxon>
        <taxon>Sphingomonadaceae</taxon>
        <taxon>Sphingomonas</taxon>
    </lineage>
</organism>
<evidence type="ECO:0000313" key="5">
    <source>
        <dbReference type="Proteomes" id="UP000831921"/>
    </source>
</evidence>
<dbReference type="InterPro" id="IPR035965">
    <property type="entry name" value="PAS-like_dom_sf"/>
</dbReference>
<name>A0ABY5MYS4_9SPHN</name>
<dbReference type="RefSeq" id="WP_249504695.1">
    <property type="nucleotide sequence ID" value="NZ_CP097253.1"/>
</dbReference>
<dbReference type="InterPro" id="IPR052155">
    <property type="entry name" value="Biofilm_reg_signaling"/>
</dbReference>
<dbReference type="SUPFAM" id="SSF55781">
    <property type="entry name" value="GAF domain-like"/>
    <property type="match status" value="1"/>
</dbReference>
<dbReference type="InterPro" id="IPR043128">
    <property type="entry name" value="Rev_trsase/Diguanyl_cyclase"/>
</dbReference>
<gene>
    <name evidence="4" type="ORF">M1K48_04665</name>
</gene>
<accession>A0ABY5MYS4</accession>
<sequence>MAQSKMRTRSASRTDVLIQHDLLGAFIEADFQELVELGKSYFGVSICAVSIVGERSQCFKGIVGFDAESTPVEIAFCAHTILSDGVMVVLDATQDPRFAANPLVIGVPGIRFYAGAPITTKEGERVGAYCIIDSRPRRSFSSKQRQLLLSLAKLASQRIQRRPEEKPAKVMGSFAEASQLGILTANSAGRITSWNAAATAMFGHEQRVIIGKQLSLIIPERFREAHRQGFQKVARHGGSALAGRAVEVIAQHADGHEFPIELSLAAWHDGYDMCFGAYVQDITARKAREDELQDLAKTDPLTGLMNAKAFRDCLDFHLRSTGKALVLTLDLDGFKGINDSLGHAFGDALLQTLALRLRMIGSEQWRIARLGGDEFALLFRDEPDLFVARDVASEIITEFSRVIPIDGYQLKVGASVGIAFAPDHADNADELLVRADLAMFRAKKEGGRTYRLFDKSMGDELAARKAFRNELKHAGGKRQWELYYQPQYSLEDGRLTGVEALLRWRHPTWGIILPSTFMPVLETHVLAYDVGNWVLDEACRQIAAWRKLGIAVPRVSVNLFSAQVHTGSIADRVNAALERNGLKPSDLELEITETIALRHNDKDLAPLFGLMDQGVGIAFDDFGTGFASLTTLQRFPLTRLKIDRSFVADICTNPQSIAVAGGILAIGRALGVDVIAEGIESKAQEVRLVELGCLEGQGYLYGRAVPPSEFELRNGRRLCA</sequence>
<dbReference type="InterPro" id="IPR001633">
    <property type="entry name" value="EAL_dom"/>
</dbReference>
<dbReference type="InterPro" id="IPR029016">
    <property type="entry name" value="GAF-like_dom_sf"/>
</dbReference>
<dbReference type="Pfam" id="PF01590">
    <property type="entry name" value="GAF"/>
    <property type="match status" value="1"/>
</dbReference>